<evidence type="ECO:0000256" key="3">
    <source>
        <dbReference type="ARBA" id="ARBA00022705"/>
    </source>
</evidence>
<dbReference type="InterPro" id="IPR004591">
    <property type="entry name" value="Rfa1"/>
</dbReference>
<proteinExistence type="inferred from homology"/>
<sequence>SSLRFSFSPLQAIMQGENVTKPVLQVINTRAIATGNGPPRYRVLMSDGVNTLSSFMLATQLNSLVEEERLSAQCICQVNRFIVNSLKDGRRVVILMDLDYHAPSNQFSKASAPSAMKTPGGSQAKVVPIASLNPYQSKRLNLPTAFNDQADKFFPLIELNKVYYFTKGNLKTANKQYTAVKNDYEITFTNETSVVLCDDAQHLPSVRFEFVSISELENTPKDSIVDVIGICKSYEDVTKITVKASNREVSKRNVHLMDTSGKLVTATLWGNEADTFDGSRQPVVAIKGARVSDFGGRSLSVLSSSTVVVNPDTPEAFKLRGWFDSEGQLLECSSISDVRGSAPGVNTNWKTLYEVKAENLGQGDKADYFSCVGTVVHLRKENCMYQACPSQDCNKKVIDQQNGLYRCEKCDREFPNFKYRMMLLVTIADCLEYQWVTCFQDTAEFILGQSAAFLGELKEKNEQAFEEVFQNANFNTYEFRIRVKLETYNDESRIKATAMDVKPVNYREYSKRLIANIRRNAQLG</sequence>
<evidence type="ECO:0000256" key="5">
    <source>
        <dbReference type="ARBA" id="ARBA00022771"/>
    </source>
</evidence>
<keyword evidence="7 9" id="KW-0238">DNA-binding</keyword>
<dbReference type="GO" id="GO:0008270">
    <property type="term" value="F:zinc ion binding"/>
    <property type="evidence" value="ECO:0007669"/>
    <property type="project" value="UniProtKB-KW"/>
</dbReference>
<evidence type="ECO:0000256" key="6">
    <source>
        <dbReference type="ARBA" id="ARBA00022833"/>
    </source>
</evidence>
<dbReference type="FunFam" id="2.40.50.140:FF:000117">
    <property type="entry name" value="Replication protein A subunit"/>
    <property type="match status" value="1"/>
</dbReference>
<evidence type="ECO:0000256" key="1">
    <source>
        <dbReference type="ARBA" id="ARBA00004322"/>
    </source>
</evidence>
<organism evidence="13 14">
    <name type="scientific">Anas platyrhynchos</name>
    <name type="common">Mallard</name>
    <name type="synonym">Anas boschas</name>
    <dbReference type="NCBI Taxonomy" id="8839"/>
    <lineage>
        <taxon>Eukaryota</taxon>
        <taxon>Metazoa</taxon>
        <taxon>Chordata</taxon>
        <taxon>Craniata</taxon>
        <taxon>Vertebrata</taxon>
        <taxon>Euteleostomi</taxon>
        <taxon>Archelosauria</taxon>
        <taxon>Archosauria</taxon>
        <taxon>Dinosauria</taxon>
        <taxon>Saurischia</taxon>
        <taxon>Theropoda</taxon>
        <taxon>Coelurosauria</taxon>
        <taxon>Aves</taxon>
        <taxon>Neognathae</taxon>
        <taxon>Galloanserae</taxon>
        <taxon>Anseriformes</taxon>
        <taxon>Anatidae</taxon>
        <taxon>Anatinae</taxon>
        <taxon>Anas</taxon>
    </lineage>
</organism>
<dbReference type="FunFam" id="2.40.50.140:FF:000041">
    <property type="entry name" value="Replication protein A subunit"/>
    <property type="match status" value="1"/>
</dbReference>
<evidence type="ECO:0000256" key="8">
    <source>
        <dbReference type="ARBA" id="ARBA00023242"/>
    </source>
</evidence>
<accession>A0A8B9R0Y4</accession>
<evidence type="ECO:0000259" key="12">
    <source>
        <dbReference type="Pfam" id="PF16900"/>
    </source>
</evidence>
<evidence type="ECO:0000259" key="11">
    <source>
        <dbReference type="Pfam" id="PF08646"/>
    </source>
</evidence>
<dbReference type="InterPro" id="IPR047192">
    <property type="entry name" value="Euk_RPA1_DBD_C"/>
</dbReference>
<dbReference type="GO" id="GO:0006260">
    <property type="term" value="P:DNA replication"/>
    <property type="evidence" value="ECO:0007669"/>
    <property type="project" value="UniProtKB-KW"/>
</dbReference>
<reference evidence="13" key="1">
    <citation type="submission" date="2019-08" db="EMBL/GenBank/DDBJ databases">
        <title>Three high-quality genomes provides insights into domestication of ducks.</title>
        <authorList>
            <person name="Hou Z.C."/>
            <person name="Zhu F."/>
            <person name="Yin Z.T."/>
            <person name="Zhang F."/>
        </authorList>
    </citation>
    <scope>NUCLEOTIDE SEQUENCE [LARGE SCALE GENOMIC DNA]</scope>
</reference>
<dbReference type="FunFam" id="2.40.50.140:FF:000064">
    <property type="entry name" value="Replication protein A subunit"/>
    <property type="match status" value="1"/>
</dbReference>
<evidence type="ECO:0000256" key="2">
    <source>
        <dbReference type="ARBA" id="ARBA00005690"/>
    </source>
</evidence>
<dbReference type="Gene3D" id="2.40.50.140">
    <property type="entry name" value="Nucleic acid-binding proteins"/>
    <property type="match status" value="4"/>
</dbReference>
<keyword evidence="6 9" id="KW-0862">Zinc</keyword>
<dbReference type="GO" id="GO:0016605">
    <property type="term" value="C:PML body"/>
    <property type="evidence" value="ECO:0007669"/>
    <property type="project" value="UniProtKB-SubCell"/>
</dbReference>
<dbReference type="Ensembl" id="ENSAPLT00020006308.1">
    <property type="protein sequence ID" value="ENSAPLP00020005869.1"/>
    <property type="gene ID" value="ENSAPLG00020004238.1"/>
</dbReference>
<comment type="similarity">
    <text evidence="2 9">Belongs to the replication factor A protein 1 family.</text>
</comment>
<keyword evidence="4 9" id="KW-0479">Metal-binding</keyword>
<dbReference type="CDD" id="cd04477">
    <property type="entry name" value="RPA1N"/>
    <property type="match status" value="1"/>
</dbReference>
<dbReference type="CDD" id="cd04475">
    <property type="entry name" value="RPA1_DBD_B"/>
    <property type="match status" value="1"/>
</dbReference>
<dbReference type="CDD" id="cd04474">
    <property type="entry name" value="RPA1_DBD_A"/>
    <property type="match status" value="1"/>
</dbReference>
<evidence type="ECO:0000313" key="13">
    <source>
        <dbReference type="Ensembl" id="ENSAPLP00020005869.1"/>
    </source>
</evidence>
<evidence type="ECO:0000313" key="14">
    <source>
        <dbReference type="Proteomes" id="UP000694400"/>
    </source>
</evidence>
<dbReference type="GO" id="GO:0003677">
    <property type="term" value="F:DNA binding"/>
    <property type="evidence" value="ECO:0007669"/>
    <property type="project" value="UniProtKB-KW"/>
</dbReference>
<feature type="domain" description="Replication factor A C-terminal" evidence="11">
    <location>
        <begin position="368"/>
        <end position="513"/>
    </location>
</feature>
<dbReference type="CDD" id="cd04476">
    <property type="entry name" value="RPA1_DBD_C"/>
    <property type="match status" value="1"/>
</dbReference>
<dbReference type="Pfam" id="PF08646">
    <property type="entry name" value="Rep_fac-A_C"/>
    <property type="match status" value="1"/>
</dbReference>
<comment type="subunit">
    <text evidence="9">Component of the heterotrimeric canonical replication protein A complex (RPA).</text>
</comment>
<feature type="domain" description="Replication factor-A protein 1 N-terminal" evidence="10">
    <location>
        <begin position="10"/>
        <end position="99"/>
    </location>
</feature>
<dbReference type="InterPro" id="IPR013955">
    <property type="entry name" value="Rep_factor-A_C"/>
</dbReference>
<evidence type="ECO:0000259" key="10">
    <source>
        <dbReference type="Pfam" id="PF04057"/>
    </source>
</evidence>
<dbReference type="GO" id="GO:0006281">
    <property type="term" value="P:DNA repair"/>
    <property type="evidence" value="ECO:0007669"/>
    <property type="project" value="InterPro"/>
</dbReference>
<comment type="subcellular location">
    <subcellularLocation>
        <location evidence="1">Nucleus</location>
        <location evidence="1">PML body</location>
    </subcellularLocation>
</comment>
<keyword evidence="3 9" id="KW-0235">DNA replication</keyword>
<dbReference type="GO" id="GO:0006310">
    <property type="term" value="P:DNA recombination"/>
    <property type="evidence" value="ECO:0007669"/>
    <property type="project" value="InterPro"/>
</dbReference>
<dbReference type="PANTHER" id="PTHR47165:SF4">
    <property type="entry name" value="OS03G0429900 PROTEIN"/>
    <property type="match status" value="1"/>
</dbReference>
<name>A0A8B9R0Y4_ANAPL</name>
<reference evidence="13" key="2">
    <citation type="submission" date="2025-08" db="UniProtKB">
        <authorList>
            <consortium name="Ensembl"/>
        </authorList>
    </citation>
    <scope>IDENTIFICATION</scope>
</reference>
<dbReference type="Pfam" id="PF04057">
    <property type="entry name" value="Rep-A_N"/>
    <property type="match status" value="1"/>
</dbReference>
<dbReference type="InterPro" id="IPR007199">
    <property type="entry name" value="Rep_factor-A_N"/>
</dbReference>
<dbReference type="Pfam" id="PF16900">
    <property type="entry name" value="REPA_OB_2"/>
    <property type="match status" value="1"/>
</dbReference>
<evidence type="ECO:0000256" key="4">
    <source>
        <dbReference type="ARBA" id="ARBA00022723"/>
    </source>
</evidence>
<dbReference type="SUPFAM" id="SSF50249">
    <property type="entry name" value="Nucleic acid-binding proteins"/>
    <property type="match status" value="4"/>
</dbReference>
<keyword evidence="8 9" id="KW-0539">Nucleus</keyword>
<dbReference type="Proteomes" id="UP000694400">
    <property type="component" value="Chromosome 20"/>
</dbReference>
<dbReference type="NCBIfam" id="TIGR00617">
    <property type="entry name" value="rpa1"/>
    <property type="match status" value="1"/>
</dbReference>
<dbReference type="FunFam" id="2.40.50.140:FF:000090">
    <property type="entry name" value="Replication protein A subunit"/>
    <property type="match status" value="1"/>
</dbReference>
<evidence type="ECO:0000256" key="9">
    <source>
        <dbReference type="RuleBase" id="RU364130"/>
    </source>
</evidence>
<reference evidence="13" key="3">
    <citation type="submission" date="2025-09" db="UniProtKB">
        <authorList>
            <consortium name="Ensembl"/>
        </authorList>
    </citation>
    <scope>IDENTIFICATION</scope>
</reference>
<dbReference type="InterPro" id="IPR031657">
    <property type="entry name" value="REPA_OB_2"/>
</dbReference>
<protein>
    <recommendedName>
        <fullName evidence="9">Replication protein A subunit</fullName>
    </recommendedName>
</protein>
<feature type="domain" description="Replication protein A OB" evidence="12">
    <location>
        <begin position="213"/>
        <end position="310"/>
    </location>
</feature>
<dbReference type="InterPro" id="IPR012340">
    <property type="entry name" value="NA-bd_OB-fold"/>
</dbReference>
<dbReference type="PANTHER" id="PTHR47165">
    <property type="entry name" value="OS03G0429900 PROTEIN"/>
    <property type="match status" value="1"/>
</dbReference>
<dbReference type="AlphaFoldDB" id="A0A8B9R0Y4"/>
<evidence type="ECO:0000256" key="7">
    <source>
        <dbReference type="ARBA" id="ARBA00023125"/>
    </source>
</evidence>
<comment type="function">
    <text evidence="9">As part of the heterotrimeric replication protein A complex (RPA/RP-A), binds and stabilizes single-stranded DNA intermediates, that form during DNA replication or upon DNA stress. It prevents their reannealing and in parallel, recruits and activates different proteins and complexes involved in DNA metabolism. Thereby, it plays an essential role both in DNA replication and the cellular response to DNA damage.</text>
</comment>
<keyword evidence="5 9" id="KW-0863">Zinc-finger</keyword>